<dbReference type="InterPro" id="IPR003594">
    <property type="entry name" value="HATPase_dom"/>
</dbReference>
<evidence type="ECO:0000256" key="6">
    <source>
        <dbReference type="ARBA" id="ARBA00022692"/>
    </source>
</evidence>
<evidence type="ECO:0000256" key="1">
    <source>
        <dbReference type="ARBA" id="ARBA00000085"/>
    </source>
</evidence>
<dbReference type="Pfam" id="PF02518">
    <property type="entry name" value="HATPase_c"/>
    <property type="match status" value="1"/>
</dbReference>
<dbReference type="InterPro" id="IPR004358">
    <property type="entry name" value="Sig_transdc_His_kin-like_C"/>
</dbReference>
<dbReference type="SMART" id="SM00387">
    <property type="entry name" value="HATPase_c"/>
    <property type="match status" value="1"/>
</dbReference>
<evidence type="ECO:0000313" key="15">
    <source>
        <dbReference type="EMBL" id="SNS36808.1"/>
    </source>
</evidence>
<dbReference type="Pfam" id="PF00512">
    <property type="entry name" value="HisKA"/>
    <property type="match status" value="1"/>
</dbReference>
<dbReference type="InterPro" id="IPR003660">
    <property type="entry name" value="HAMP_dom"/>
</dbReference>
<feature type="transmembrane region" description="Helical" evidence="12">
    <location>
        <begin position="12"/>
        <end position="34"/>
    </location>
</feature>
<dbReference type="InterPro" id="IPR003661">
    <property type="entry name" value="HisK_dim/P_dom"/>
</dbReference>
<feature type="domain" description="Histidine kinase" evidence="13">
    <location>
        <begin position="239"/>
        <end position="504"/>
    </location>
</feature>
<comment type="subcellular location">
    <subcellularLocation>
        <location evidence="2">Cell membrane</location>
    </subcellularLocation>
</comment>
<dbReference type="AlphaFoldDB" id="A0A239DXS9"/>
<keyword evidence="7 15" id="KW-0418">Kinase</keyword>
<keyword evidence="16" id="KW-1185">Reference proteome</keyword>
<organism evidence="15 16">
    <name type="scientific">Streptosporangium subroseum</name>
    <dbReference type="NCBI Taxonomy" id="106412"/>
    <lineage>
        <taxon>Bacteria</taxon>
        <taxon>Bacillati</taxon>
        <taxon>Actinomycetota</taxon>
        <taxon>Actinomycetes</taxon>
        <taxon>Streptosporangiales</taxon>
        <taxon>Streptosporangiaceae</taxon>
        <taxon>Streptosporangium</taxon>
    </lineage>
</organism>
<feature type="compositionally biased region" description="Gly residues" evidence="11">
    <location>
        <begin position="405"/>
        <end position="420"/>
    </location>
</feature>
<dbReference type="PANTHER" id="PTHR45436">
    <property type="entry name" value="SENSOR HISTIDINE KINASE YKOH"/>
    <property type="match status" value="1"/>
</dbReference>
<keyword evidence="6 12" id="KW-0812">Transmembrane</keyword>
<evidence type="ECO:0000256" key="10">
    <source>
        <dbReference type="ARBA" id="ARBA00023136"/>
    </source>
</evidence>
<name>A0A239DXS9_9ACTN</name>
<evidence type="ECO:0000256" key="3">
    <source>
        <dbReference type="ARBA" id="ARBA00012438"/>
    </source>
</evidence>
<dbReference type="SMART" id="SM00388">
    <property type="entry name" value="HisKA"/>
    <property type="match status" value="1"/>
</dbReference>
<dbReference type="CDD" id="cd00075">
    <property type="entry name" value="HATPase"/>
    <property type="match status" value="1"/>
</dbReference>
<sequence length="507" mass="53416">MNGRRSLRSRLTLLVATAVAVAIAVCAAVCWFIVRSELLDQMDRSLHGPKGPQGIEWIQQYCDRGFPTRPLPFRFQPLQAIDAQGGRCVVGAPGVKVTPADRDLAAGPAGQEAIRNGTTEEGAEVRVLTRSVGSGLAVMESRTLTEFQSTLTTLAWILAGVAALGVLGATSAGLFVSRTALRPVGRLAEAVEHVARTEDLDTRLPVEGTDEIARLGTSFNAMTTALAGSRERQRRLIADAGHELRTPLTSLRTNIDLLLRSENAGRPLDPGPKRRLLNSLKAQFEEMSTLVGDLLQLSRSEDEHEPYVEVAFHDVVEAAVRRARLRAPDTSIEVELRPWYVHGDQAALERAVVNLLDNAVKFSESGTTSEPVNGSGSGGTPGSTDGSQSGGAPGSTDGSRSIVGPGSGSGPATGLGGGSATGPVTVRLHDGELAVRDHGPGIPEDELPYVFDRFWRSSSARSMPGSGLGLAIVAQAVRDAGGEITLENAAGRGTRARVRLPGSSVRG</sequence>
<evidence type="ECO:0000256" key="11">
    <source>
        <dbReference type="SAM" id="MobiDB-lite"/>
    </source>
</evidence>
<dbReference type="InterPro" id="IPR050428">
    <property type="entry name" value="TCS_sensor_his_kinase"/>
</dbReference>
<dbReference type="RefSeq" id="WP_089207105.1">
    <property type="nucleotide sequence ID" value="NZ_FZOD01000008.1"/>
</dbReference>
<keyword evidence="9" id="KW-0902">Two-component regulatory system</keyword>
<dbReference type="Pfam" id="PF00672">
    <property type="entry name" value="HAMP"/>
    <property type="match status" value="1"/>
</dbReference>
<dbReference type="PROSITE" id="PS50109">
    <property type="entry name" value="HIS_KIN"/>
    <property type="match status" value="1"/>
</dbReference>
<evidence type="ECO:0000259" key="13">
    <source>
        <dbReference type="PROSITE" id="PS50109"/>
    </source>
</evidence>
<dbReference type="Gene3D" id="6.10.340.10">
    <property type="match status" value="1"/>
</dbReference>
<keyword evidence="8 12" id="KW-1133">Transmembrane helix</keyword>
<dbReference type="EC" id="2.7.13.3" evidence="3"/>
<feature type="domain" description="HAMP" evidence="14">
    <location>
        <begin position="178"/>
        <end position="231"/>
    </location>
</feature>
<evidence type="ECO:0000256" key="2">
    <source>
        <dbReference type="ARBA" id="ARBA00004236"/>
    </source>
</evidence>
<evidence type="ECO:0000313" key="16">
    <source>
        <dbReference type="Proteomes" id="UP000198282"/>
    </source>
</evidence>
<dbReference type="SUPFAM" id="SSF158472">
    <property type="entry name" value="HAMP domain-like"/>
    <property type="match status" value="1"/>
</dbReference>
<feature type="transmembrane region" description="Helical" evidence="12">
    <location>
        <begin position="154"/>
        <end position="176"/>
    </location>
</feature>
<keyword evidence="5" id="KW-0808">Transferase</keyword>
<protein>
    <recommendedName>
        <fullName evidence="3">histidine kinase</fullName>
        <ecNumber evidence="3">2.7.13.3</ecNumber>
    </recommendedName>
</protein>
<dbReference type="Gene3D" id="1.10.287.130">
    <property type="match status" value="1"/>
</dbReference>
<evidence type="ECO:0000259" key="14">
    <source>
        <dbReference type="PROSITE" id="PS50885"/>
    </source>
</evidence>
<dbReference type="Gene3D" id="3.30.565.10">
    <property type="entry name" value="Histidine kinase-like ATPase, C-terminal domain"/>
    <property type="match status" value="1"/>
</dbReference>
<gene>
    <name evidence="15" type="ORF">SAMN05216276_1008102</name>
</gene>
<dbReference type="SUPFAM" id="SSF55874">
    <property type="entry name" value="ATPase domain of HSP90 chaperone/DNA topoisomerase II/histidine kinase"/>
    <property type="match status" value="1"/>
</dbReference>
<keyword evidence="10 12" id="KW-0472">Membrane</keyword>
<comment type="catalytic activity">
    <reaction evidence="1">
        <text>ATP + protein L-histidine = ADP + protein N-phospho-L-histidine.</text>
        <dbReference type="EC" id="2.7.13.3"/>
    </reaction>
</comment>
<dbReference type="GO" id="GO:0000155">
    <property type="term" value="F:phosphorelay sensor kinase activity"/>
    <property type="evidence" value="ECO:0007669"/>
    <property type="project" value="InterPro"/>
</dbReference>
<evidence type="ECO:0000256" key="12">
    <source>
        <dbReference type="SAM" id="Phobius"/>
    </source>
</evidence>
<feature type="region of interest" description="Disordered" evidence="11">
    <location>
        <begin position="364"/>
        <end position="425"/>
    </location>
</feature>
<accession>A0A239DXS9</accession>
<dbReference type="PRINTS" id="PR00344">
    <property type="entry name" value="BCTRLSENSOR"/>
</dbReference>
<dbReference type="SUPFAM" id="SSF47384">
    <property type="entry name" value="Homodimeric domain of signal transducing histidine kinase"/>
    <property type="match status" value="1"/>
</dbReference>
<dbReference type="PANTHER" id="PTHR45436:SF5">
    <property type="entry name" value="SENSOR HISTIDINE KINASE TRCS"/>
    <property type="match status" value="1"/>
</dbReference>
<proteinExistence type="predicted"/>
<dbReference type="EMBL" id="FZOD01000008">
    <property type="protein sequence ID" value="SNS36808.1"/>
    <property type="molecule type" value="Genomic_DNA"/>
</dbReference>
<dbReference type="CDD" id="cd00082">
    <property type="entry name" value="HisKA"/>
    <property type="match status" value="1"/>
</dbReference>
<keyword evidence="4" id="KW-0597">Phosphoprotein</keyword>
<reference evidence="15 16" key="1">
    <citation type="submission" date="2017-06" db="EMBL/GenBank/DDBJ databases">
        <authorList>
            <person name="Kim H.J."/>
            <person name="Triplett B.A."/>
        </authorList>
    </citation>
    <scope>NUCLEOTIDE SEQUENCE [LARGE SCALE GENOMIC DNA]</scope>
    <source>
        <strain evidence="15 16">CGMCC 4.2132</strain>
    </source>
</reference>
<dbReference type="CDD" id="cd06225">
    <property type="entry name" value="HAMP"/>
    <property type="match status" value="1"/>
</dbReference>
<evidence type="ECO:0000256" key="7">
    <source>
        <dbReference type="ARBA" id="ARBA00022777"/>
    </source>
</evidence>
<dbReference type="InterPro" id="IPR036890">
    <property type="entry name" value="HATPase_C_sf"/>
</dbReference>
<evidence type="ECO:0000256" key="9">
    <source>
        <dbReference type="ARBA" id="ARBA00023012"/>
    </source>
</evidence>
<dbReference type="InterPro" id="IPR036097">
    <property type="entry name" value="HisK_dim/P_sf"/>
</dbReference>
<dbReference type="OrthoDB" id="9786919at2"/>
<dbReference type="PROSITE" id="PS50885">
    <property type="entry name" value="HAMP"/>
    <property type="match status" value="1"/>
</dbReference>
<dbReference type="Proteomes" id="UP000198282">
    <property type="component" value="Unassembled WGS sequence"/>
</dbReference>
<evidence type="ECO:0000256" key="4">
    <source>
        <dbReference type="ARBA" id="ARBA00022553"/>
    </source>
</evidence>
<evidence type="ECO:0000256" key="5">
    <source>
        <dbReference type="ARBA" id="ARBA00022679"/>
    </source>
</evidence>
<evidence type="ECO:0000256" key="8">
    <source>
        <dbReference type="ARBA" id="ARBA00022989"/>
    </source>
</evidence>
<dbReference type="InterPro" id="IPR005467">
    <property type="entry name" value="His_kinase_dom"/>
</dbReference>
<dbReference type="GO" id="GO:0005886">
    <property type="term" value="C:plasma membrane"/>
    <property type="evidence" value="ECO:0007669"/>
    <property type="project" value="UniProtKB-SubCell"/>
</dbReference>
<dbReference type="SMART" id="SM00304">
    <property type="entry name" value="HAMP"/>
    <property type="match status" value="1"/>
</dbReference>